<keyword evidence="5" id="KW-0472">Membrane</keyword>
<keyword evidence="3" id="KW-0488">Methylation</keyword>
<dbReference type="AlphaFoldDB" id="A0A7M5TUE1"/>
<evidence type="ECO:0000256" key="6">
    <source>
        <dbReference type="ARBA" id="ARBA00023288"/>
    </source>
</evidence>
<dbReference type="EnsemblMetazoa" id="CLYHEMT001979.1">
    <property type="protein sequence ID" value="CLYHEMP001979.1"/>
    <property type="gene ID" value="CLYHEMG001979"/>
</dbReference>
<dbReference type="GO" id="GO:0005886">
    <property type="term" value="C:plasma membrane"/>
    <property type="evidence" value="ECO:0007669"/>
    <property type="project" value="UniProtKB-SubCell"/>
</dbReference>
<dbReference type="InterPro" id="IPR052236">
    <property type="entry name" value="Small_GTPase_RasD"/>
</dbReference>
<feature type="region of interest" description="Disordered" evidence="7">
    <location>
        <begin position="34"/>
        <end position="53"/>
    </location>
</feature>
<evidence type="ECO:0000256" key="3">
    <source>
        <dbReference type="ARBA" id="ARBA00022481"/>
    </source>
</evidence>
<dbReference type="GeneID" id="136823761"/>
<evidence type="ECO:0000256" key="5">
    <source>
        <dbReference type="ARBA" id="ARBA00023136"/>
    </source>
</evidence>
<keyword evidence="4" id="KW-0547">Nucleotide-binding</keyword>
<evidence type="ECO:0000313" key="9">
    <source>
        <dbReference type="Proteomes" id="UP000594262"/>
    </source>
</evidence>
<dbReference type="Gene3D" id="3.40.50.300">
    <property type="entry name" value="P-loop containing nucleotide triphosphate hydrolases"/>
    <property type="match status" value="1"/>
</dbReference>
<dbReference type="PRINTS" id="PR00449">
    <property type="entry name" value="RASTRNSFRMNG"/>
</dbReference>
<keyword evidence="9" id="KW-1185">Reference proteome</keyword>
<dbReference type="SMART" id="SM00175">
    <property type="entry name" value="RAB"/>
    <property type="match status" value="1"/>
</dbReference>
<dbReference type="InterPro" id="IPR001806">
    <property type="entry name" value="Small_GTPase"/>
</dbReference>
<comment type="subcellular location">
    <subcellularLocation>
        <location evidence="1">Cell membrane</location>
        <topology evidence="1">Lipid-anchor</topology>
    </subcellularLocation>
</comment>
<evidence type="ECO:0000313" key="8">
    <source>
        <dbReference type="EnsemblMetazoa" id="CLYHEMP001979.1"/>
    </source>
</evidence>
<dbReference type="SUPFAM" id="SSF52540">
    <property type="entry name" value="P-loop containing nucleoside triphosphate hydrolases"/>
    <property type="match status" value="1"/>
</dbReference>
<organism evidence="8 9">
    <name type="scientific">Clytia hemisphaerica</name>
    <dbReference type="NCBI Taxonomy" id="252671"/>
    <lineage>
        <taxon>Eukaryota</taxon>
        <taxon>Metazoa</taxon>
        <taxon>Cnidaria</taxon>
        <taxon>Hydrozoa</taxon>
        <taxon>Hydroidolina</taxon>
        <taxon>Leptothecata</taxon>
        <taxon>Obeliida</taxon>
        <taxon>Clytiidae</taxon>
        <taxon>Clytia</taxon>
    </lineage>
</organism>
<dbReference type="SMART" id="SM00173">
    <property type="entry name" value="RAS"/>
    <property type="match status" value="1"/>
</dbReference>
<dbReference type="GO" id="GO:0003924">
    <property type="term" value="F:GTPase activity"/>
    <property type="evidence" value="ECO:0007669"/>
    <property type="project" value="InterPro"/>
</dbReference>
<name>A0A7M5TUE1_9CNID</name>
<keyword evidence="2" id="KW-1003">Cell membrane</keyword>
<evidence type="ECO:0000256" key="7">
    <source>
        <dbReference type="SAM" id="MobiDB-lite"/>
    </source>
</evidence>
<dbReference type="PANTHER" id="PTHR46149">
    <property type="entry name" value="MIP08469P"/>
    <property type="match status" value="1"/>
</dbReference>
<proteinExistence type="predicted"/>
<evidence type="ECO:0000256" key="1">
    <source>
        <dbReference type="ARBA" id="ARBA00004193"/>
    </source>
</evidence>
<protein>
    <submittedName>
        <fullName evidence="8">Uncharacterized protein</fullName>
    </submittedName>
</protein>
<dbReference type="InterPro" id="IPR027417">
    <property type="entry name" value="P-loop_NTPase"/>
</dbReference>
<dbReference type="RefSeq" id="XP_066936032.1">
    <property type="nucleotide sequence ID" value="XM_067079931.1"/>
</dbReference>
<keyword evidence="4" id="KW-0342">GTP-binding</keyword>
<dbReference type="GO" id="GO:0005525">
    <property type="term" value="F:GTP binding"/>
    <property type="evidence" value="ECO:0007669"/>
    <property type="project" value="UniProtKB-KW"/>
</dbReference>
<dbReference type="Pfam" id="PF00071">
    <property type="entry name" value="Ras"/>
    <property type="match status" value="1"/>
</dbReference>
<reference evidence="8" key="1">
    <citation type="submission" date="2021-01" db="UniProtKB">
        <authorList>
            <consortium name="EnsemblMetazoa"/>
        </authorList>
    </citation>
    <scope>IDENTIFICATION</scope>
</reference>
<sequence>MEMVKTKDSPPSNKKHVFSERLIDKIRERSDSLFLSPSPRLSRKRGSSAGPSIIEPQGHQRIVVLGPSSVGKSTICATYAGVDYDLSALRYSKKNEIYNSGVFIQSETANHVKQYNIEISVPKGTRWDGTVNGYKELLLESDGYLLVYSKENRQSYMKLVELVSDIQKLRKCCIPPIVVVGNKDDLDFSNTLGIHDSEHHVLGSFPHFNVSALENDGLQEAFKCLVQMVAQQKILTLT</sequence>
<accession>A0A7M5TUE1</accession>
<dbReference type="Proteomes" id="UP000594262">
    <property type="component" value="Unplaced"/>
</dbReference>
<dbReference type="OrthoDB" id="18798at2759"/>
<keyword evidence="6" id="KW-0449">Lipoprotein</keyword>
<evidence type="ECO:0000256" key="2">
    <source>
        <dbReference type="ARBA" id="ARBA00022475"/>
    </source>
</evidence>
<evidence type="ECO:0000256" key="4">
    <source>
        <dbReference type="ARBA" id="ARBA00023134"/>
    </source>
</evidence>